<name>A0AAV0M698_9ROSI</name>
<comment type="similarity">
    <text evidence="1">Belongs to the short-chain dehydrogenases/reductases (SDR) family.</text>
</comment>
<reference evidence="3" key="1">
    <citation type="submission" date="2022-08" db="EMBL/GenBank/DDBJ databases">
        <authorList>
            <person name="Gutierrez-Valencia J."/>
        </authorList>
    </citation>
    <scope>NUCLEOTIDE SEQUENCE</scope>
</reference>
<dbReference type="GO" id="GO:0016491">
    <property type="term" value="F:oxidoreductase activity"/>
    <property type="evidence" value="ECO:0007669"/>
    <property type="project" value="UniProtKB-KW"/>
</dbReference>
<accession>A0AAV0M698</accession>
<organism evidence="3 4">
    <name type="scientific">Linum tenue</name>
    <dbReference type="NCBI Taxonomy" id="586396"/>
    <lineage>
        <taxon>Eukaryota</taxon>
        <taxon>Viridiplantae</taxon>
        <taxon>Streptophyta</taxon>
        <taxon>Embryophyta</taxon>
        <taxon>Tracheophyta</taxon>
        <taxon>Spermatophyta</taxon>
        <taxon>Magnoliopsida</taxon>
        <taxon>eudicotyledons</taxon>
        <taxon>Gunneridae</taxon>
        <taxon>Pentapetalae</taxon>
        <taxon>rosids</taxon>
        <taxon>fabids</taxon>
        <taxon>Malpighiales</taxon>
        <taxon>Linaceae</taxon>
        <taxon>Linum</taxon>
    </lineage>
</organism>
<dbReference type="SUPFAM" id="SSF51735">
    <property type="entry name" value="NAD(P)-binding Rossmann-fold domains"/>
    <property type="match status" value="1"/>
</dbReference>
<comment type="caution">
    <text evidence="3">The sequence shown here is derived from an EMBL/GenBank/DDBJ whole genome shotgun (WGS) entry which is preliminary data.</text>
</comment>
<dbReference type="AlphaFoldDB" id="A0AAV0M698"/>
<sequence>NPARRLAGKVALITGGASGIGASTAKLFARNGATVVIADVQTELGTAVAKEIIGPAAAAATFVYCDVSKESDVERAVDAAVAAHGRLDVLFSNAGVTGDVATGHQILTTSGQDLKKVFDVNVMGGFYCAKHAARVMVPRRRGVILFTASVVTETYGYFAHPYTASKHALVGLMRNLCVELGPHGVRVNAVSLLGVPTPMALAAAGGMDRKSFQDYNSDKACLKNAVLEVEDIAQAALYLASDESQFVSGLNLMVDGGYNLRSA</sequence>
<proteinExistence type="inferred from homology"/>
<evidence type="ECO:0000313" key="3">
    <source>
        <dbReference type="EMBL" id="CAI0440983.1"/>
    </source>
</evidence>
<dbReference type="PROSITE" id="PS00061">
    <property type="entry name" value="ADH_SHORT"/>
    <property type="match status" value="1"/>
</dbReference>
<dbReference type="InterPro" id="IPR020904">
    <property type="entry name" value="Sc_DH/Rdtase_CS"/>
</dbReference>
<dbReference type="Pfam" id="PF13561">
    <property type="entry name" value="adh_short_C2"/>
    <property type="match status" value="1"/>
</dbReference>
<protein>
    <submittedName>
        <fullName evidence="3">Uncharacterized protein</fullName>
    </submittedName>
</protein>
<dbReference type="Proteomes" id="UP001154282">
    <property type="component" value="Unassembled WGS sequence"/>
</dbReference>
<dbReference type="PRINTS" id="PR00081">
    <property type="entry name" value="GDHRDH"/>
</dbReference>
<dbReference type="PANTHER" id="PTHR43180">
    <property type="entry name" value="3-OXOACYL-(ACYL-CARRIER-PROTEIN) REDUCTASE (AFU_ORTHOLOGUE AFUA_6G11210)"/>
    <property type="match status" value="1"/>
</dbReference>
<keyword evidence="2" id="KW-0560">Oxidoreductase</keyword>
<evidence type="ECO:0000313" key="4">
    <source>
        <dbReference type="Proteomes" id="UP001154282"/>
    </source>
</evidence>
<evidence type="ECO:0000256" key="1">
    <source>
        <dbReference type="ARBA" id="ARBA00006484"/>
    </source>
</evidence>
<dbReference type="Gene3D" id="3.40.50.720">
    <property type="entry name" value="NAD(P)-binding Rossmann-like Domain"/>
    <property type="match status" value="1"/>
</dbReference>
<feature type="non-terminal residue" evidence="3">
    <location>
        <position position="1"/>
    </location>
</feature>
<gene>
    <name evidence="3" type="ORF">LITE_LOCUS26694</name>
</gene>
<keyword evidence="4" id="KW-1185">Reference proteome</keyword>
<dbReference type="PANTHER" id="PTHR43180:SF81">
    <property type="entry name" value="SHORT CHAIN ALCOHOL DEHYDROGENASE"/>
    <property type="match status" value="1"/>
</dbReference>
<evidence type="ECO:0000256" key="2">
    <source>
        <dbReference type="ARBA" id="ARBA00023002"/>
    </source>
</evidence>
<dbReference type="InterPro" id="IPR036291">
    <property type="entry name" value="NAD(P)-bd_dom_sf"/>
</dbReference>
<dbReference type="EMBL" id="CAMGYJ010000007">
    <property type="protein sequence ID" value="CAI0440983.1"/>
    <property type="molecule type" value="Genomic_DNA"/>
</dbReference>
<dbReference type="FunFam" id="3.40.50.720:FF:000084">
    <property type="entry name" value="Short-chain dehydrogenase reductase"/>
    <property type="match status" value="1"/>
</dbReference>
<dbReference type="InterPro" id="IPR002347">
    <property type="entry name" value="SDR_fam"/>
</dbReference>
<dbReference type="PRINTS" id="PR00080">
    <property type="entry name" value="SDRFAMILY"/>
</dbReference>